<evidence type="ECO:0000313" key="3">
    <source>
        <dbReference type="Proteomes" id="UP001234343"/>
    </source>
</evidence>
<dbReference type="EMBL" id="JAUCBP010000001">
    <property type="protein sequence ID" value="MDM7859151.1"/>
    <property type="molecule type" value="Genomic_DNA"/>
</dbReference>
<proteinExistence type="predicted"/>
<accession>A0ABT7SSJ5</accession>
<comment type="caution">
    <text evidence="2">The sequence shown here is derived from an EMBL/GenBank/DDBJ whole genome shotgun (WGS) entry which is preliminary data.</text>
</comment>
<name>A0ABT7SSJ5_9ALTE</name>
<evidence type="ECO:0000256" key="1">
    <source>
        <dbReference type="SAM" id="SignalP"/>
    </source>
</evidence>
<feature type="chain" id="PRO_5046313023" evidence="1">
    <location>
        <begin position="25"/>
        <end position="166"/>
    </location>
</feature>
<evidence type="ECO:0000313" key="2">
    <source>
        <dbReference type="EMBL" id="MDM7859151.1"/>
    </source>
</evidence>
<keyword evidence="3" id="KW-1185">Reference proteome</keyword>
<reference evidence="2 3" key="1">
    <citation type="submission" date="2023-06" db="EMBL/GenBank/DDBJ databases">
        <title>Alteromonas sp. ASW11-36 isolated from intertidal sand.</title>
        <authorList>
            <person name="Li Y."/>
        </authorList>
    </citation>
    <scope>NUCLEOTIDE SEQUENCE [LARGE SCALE GENOMIC DNA]</scope>
    <source>
        <strain evidence="2 3">ASW11-36</strain>
    </source>
</reference>
<dbReference type="Proteomes" id="UP001234343">
    <property type="component" value="Unassembled WGS sequence"/>
</dbReference>
<keyword evidence="1" id="KW-0732">Signal</keyword>
<gene>
    <name evidence="2" type="ORF">QTP81_00855</name>
</gene>
<organism evidence="2 3">
    <name type="scientific">Alteromonas arenosi</name>
    <dbReference type="NCBI Taxonomy" id="3055817"/>
    <lineage>
        <taxon>Bacteria</taxon>
        <taxon>Pseudomonadati</taxon>
        <taxon>Pseudomonadota</taxon>
        <taxon>Gammaproteobacteria</taxon>
        <taxon>Alteromonadales</taxon>
        <taxon>Alteromonadaceae</taxon>
        <taxon>Alteromonas/Salinimonas group</taxon>
        <taxon>Alteromonas</taxon>
    </lineage>
</organism>
<protein>
    <submittedName>
        <fullName evidence="2">Uncharacterized protein</fullName>
    </submittedName>
</protein>
<dbReference type="RefSeq" id="WP_289363059.1">
    <property type="nucleotide sequence ID" value="NZ_JAUCBP010000001.1"/>
</dbReference>
<sequence length="166" mass="18392">MKLKGLLSAGLALLISLSVATADAKILVDLAKQQGHTACLSTIEMLHDFIGNNYGARVLSATENPNSQPISYFIEQNFSDGDVQYNMTITPTADGYCTFEYTRTWSERKSCIAWANQQQDYKYVDSVNRNVSAFETDGGLKLFASNLPDGSCLLIKKEIGLRHNKR</sequence>
<feature type="signal peptide" evidence="1">
    <location>
        <begin position="1"/>
        <end position="24"/>
    </location>
</feature>